<evidence type="ECO:0000313" key="1">
    <source>
        <dbReference type="EMBL" id="MBP2171643.1"/>
    </source>
</evidence>
<name>A0ABS4PIC6_9GAMM</name>
<comment type="caution">
    <text evidence="1">The sequence shown here is derived from an EMBL/GenBank/DDBJ whole genome shotgun (WGS) entry which is preliminary data.</text>
</comment>
<proteinExistence type="predicted"/>
<gene>
    <name evidence="1" type="ORF">J2125_004939</name>
</gene>
<accession>A0ABS4PIC6</accession>
<sequence>MLISAHDNRTITFLGQNSHGSDESWLMRKTYINLMSQRGPVAVVVECPTIDLILFALKRHSLSSTAMAKFLASSTYWWMRSLEFRMLLMNLPPDADIFGIDLPLTTTRQRGYISALSILNSPAGSVLSELLKSDAANNEVLSSATPEQREKAMADKLCVILSNNYPEVIVICHNFHASRHSWLTYPSLCQRIIGLNQFNLSVKSLSVFSQEMKFIATPDGKTLDSYQISNACVHRGDYYRVKMISSYYRNEKQDALLMNICAPLHFDEIIVYASGNPITVENYNV</sequence>
<dbReference type="EMBL" id="JAGGMQ010000002">
    <property type="protein sequence ID" value="MBP2171643.1"/>
    <property type="molecule type" value="Genomic_DNA"/>
</dbReference>
<dbReference type="SUPFAM" id="SSF159501">
    <property type="entry name" value="EreA/ChaN-like"/>
    <property type="match status" value="1"/>
</dbReference>
<dbReference type="Proteomes" id="UP001195624">
    <property type="component" value="Unassembled WGS sequence"/>
</dbReference>
<keyword evidence="2" id="KW-1185">Reference proteome</keyword>
<reference evidence="1 2" key="1">
    <citation type="submission" date="2021-03" db="EMBL/GenBank/DDBJ databases">
        <authorList>
            <person name="D'Agostino P."/>
            <person name="Huntemann M."/>
            <person name="Clum A."/>
            <person name="Spunde A."/>
            <person name="Palaniappan K."/>
            <person name="Ritter S."/>
            <person name="Mikhailova N."/>
            <person name="Chen I.-M."/>
            <person name="Stamatis D."/>
            <person name="Reddy T."/>
            <person name="O'Malley R."/>
            <person name="Daum C."/>
            <person name="Shapiro N."/>
            <person name="Ivanova N."/>
            <person name="Kyrpides N."/>
            <person name="Woyke T."/>
        </authorList>
    </citation>
    <scope>NUCLEOTIDE SEQUENCE [LARGE SCALE GENOMIC DNA]</scope>
    <source>
        <strain evidence="1 2">WS4403</strain>
    </source>
</reference>
<evidence type="ECO:0000313" key="2">
    <source>
        <dbReference type="Proteomes" id="UP001195624"/>
    </source>
</evidence>
<dbReference type="RefSeq" id="WP_034950094.1">
    <property type="nucleotide sequence ID" value="NZ_JAGGMQ010000002.1"/>
</dbReference>
<reference evidence="2" key="2">
    <citation type="submission" date="2023-07" db="EMBL/GenBank/DDBJ databases">
        <title>Genome mining of underrepresented organisms for secondary metabolites.</title>
        <authorList>
            <person name="D'Agostino P.M."/>
        </authorList>
    </citation>
    <scope>NUCLEOTIDE SEQUENCE [LARGE SCALE GENOMIC DNA]</scope>
    <source>
        <strain evidence="2">WS4403</strain>
    </source>
</reference>
<organism evidence="1 2">
    <name type="scientific">Winslowiella toletana</name>
    <dbReference type="NCBI Taxonomy" id="92490"/>
    <lineage>
        <taxon>Bacteria</taxon>
        <taxon>Pseudomonadati</taxon>
        <taxon>Pseudomonadota</taxon>
        <taxon>Gammaproteobacteria</taxon>
        <taxon>Enterobacterales</taxon>
        <taxon>Erwiniaceae</taxon>
        <taxon>Winslowiella</taxon>
    </lineage>
</organism>
<protein>
    <submittedName>
        <fullName evidence="1">Uncharacterized protein</fullName>
    </submittedName>
</protein>